<evidence type="ECO:0000313" key="1">
    <source>
        <dbReference type="EMBL" id="CAG6682408.1"/>
    </source>
</evidence>
<organism evidence="1">
    <name type="scientific">Cacopsylla melanoneura</name>
    <dbReference type="NCBI Taxonomy" id="428564"/>
    <lineage>
        <taxon>Eukaryota</taxon>
        <taxon>Metazoa</taxon>
        <taxon>Ecdysozoa</taxon>
        <taxon>Arthropoda</taxon>
        <taxon>Hexapoda</taxon>
        <taxon>Insecta</taxon>
        <taxon>Pterygota</taxon>
        <taxon>Neoptera</taxon>
        <taxon>Paraneoptera</taxon>
        <taxon>Hemiptera</taxon>
        <taxon>Sternorrhyncha</taxon>
        <taxon>Psylloidea</taxon>
        <taxon>Psyllidae</taxon>
        <taxon>Psyllinae</taxon>
        <taxon>Cacopsylla</taxon>
    </lineage>
</organism>
<proteinExistence type="predicted"/>
<sequence length="121" mass="14294">MWRICKPAISLLNLPLAQIFLSHFFCVVCPWVKISEQGQIVQIILGQSLYLFEFRGRGCGWLRPAEKWLSNLLIRRRETPLQMVHIIIQLIQFPLRMRRTLVCFGNVARNECLGRVYYGFR</sequence>
<dbReference type="EMBL" id="HBUF01444315">
    <property type="protein sequence ID" value="CAG6743185.1"/>
    <property type="molecule type" value="Transcribed_RNA"/>
</dbReference>
<dbReference type="AlphaFoldDB" id="A0A8D8X3B7"/>
<accession>A0A8D8X3B7</accession>
<protein>
    <submittedName>
        <fullName evidence="1">Uncharacterized protein</fullName>
    </submittedName>
</protein>
<dbReference type="EMBL" id="HBUF01259087">
    <property type="protein sequence ID" value="CAG6682408.1"/>
    <property type="molecule type" value="Transcribed_RNA"/>
</dbReference>
<reference evidence="1" key="1">
    <citation type="submission" date="2021-05" db="EMBL/GenBank/DDBJ databases">
        <authorList>
            <person name="Alioto T."/>
            <person name="Alioto T."/>
            <person name="Gomez Garrido J."/>
        </authorList>
    </citation>
    <scope>NUCLEOTIDE SEQUENCE</scope>
</reference>
<name>A0A8D8X3B7_9HEMI</name>